<dbReference type="SUPFAM" id="SSF53756">
    <property type="entry name" value="UDP-Glycosyltransferase/glycogen phosphorylase"/>
    <property type="match status" value="1"/>
</dbReference>
<dbReference type="PANTHER" id="PTHR11926:SF1547">
    <property type="entry name" value="GLYCOSYLTRANSFERASE"/>
    <property type="match status" value="1"/>
</dbReference>
<dbReference type="Pfam" id="PF00201">
    <property type="entry name" value="UDPGT"/>
    <property type="match status" value="1"/>
</dbReference>
<dbReference type="Proteomes" id="UP000515151">
    <property type="component" value="Chromosome 3"/>
</dbReference>
<dbReference type="FunFam" id="3.40.50.2000:FF:000055">
    <property type="entry name" value="Glycosyltransferase"/>
    <property type="match status" value="1"/>
</dbReference>
<evidence type="ECO:0000256" key="3">
    <source>
        <dbReference type="ARBA" id="ARBA00022679"/>
    </source>
</evidence>
<keyword evidence="7" id="KW-1185">Reference proteome</keyword>
<comment type="similarity">
    <text evidence="1 4">Belongs to the UDP-glycosyltransferase family.</text>
</comment>
<evidence type="ECO:0000313" key="8">
    <source>
        <dbReference type="RefSeq" id="XP_031386055.1"/>
    </source>
</evidence>
<dbReference type="GO" id="GO:0080043">
    <property type="term" value="F:quercetin 3-O-glucosyltransferase activity"/>
    <property type="evidence" value="ECO:0007669"/>
    <property type="project" value="TreeGrafter"/>
</dbReference>
<dbReference type="PROSITE" id="PS00375">
    <property type="entry name" value="UDPGT"/>
    <property type="match status" value="1"/>
</dbReference>
<gene>
    <name evidence="8" type="primary">LOC116199726</name>
</gene>
<sequence length="479" mass="53541">MESEKPHAVLVPYPAQGHVNPLMQLAKLLHSRGFHITFVYTEYLRDRLVRVKGLGSVQGPPDFRFEAIPDGLPPSDNPDATQRTADVCGSTKKHSVAPFKQLLIRLNSTTDIPRVTCVISDTLMSFTVRVAQELGIFEVQFWTASACGLMGYNQYAELIRRGIVPLKDESDKSNGYLETTLEWIKAMEGLKLKHVPVPCLTTDPEDVLLNFMIEQMENCKISSGLIINTFDELEKEVLSELGSVFPPIYTIGPLHLSARNEPETRANSTMDSTLWKEEAECLEWLDRRDKRSVVYVNFGSIVVTTDETIAEFAWGLRACGFHFLWVLRPDLAMGSSAKLPEGFLEETKGKGLIANWCPQEKVLSHSSVGLFITHAGWNSLSESLAVGVPVLCFPLRAEQPTNSWSVSSVWVNGMEIQHNPKQDAISLLIKEMMIGETGKEKRERAMEWKMKAHEATSEGGSSTASLNRLIDQLIHQVKI</sequence>
<dbReference type="Pfam" id="PF26168">
    <property type="entry name" value="Glyco_transf_N"/>
    <property type="match status" value="1"/>
</dbReference>
<keyword evidence="3 4" id="KW-0808">Transferase</keyword>
<dbReference type="InterPro" id="IPR035595">
    <property type="entry name" value="UDP_glycos_trans_CS"/>
</dbReference>
<keyword evidence="2 4" id="KW-0328">Glycosyltransferase</keyword>
<dbReference type="GeneID" id="116199726"/>
<evidence type="ECO:0000313" key="7">
    <source>
        <dbReference type="Proteomes" id="UP000515151"/>
    </source>
</evidence>
<dbReference type="CDD" id="cd03784">
    <property type="entry name" value="GT1_Gtf-like"/>
    <property type="match status" value="1"/>
</dbReference>
<dbReference type="InterPro" id="IPR002213">
    <property type="entry name" value="UDP_glucos_trans"/>
</dbReference>
<evidence type="ECO:0000256" key="2">
    <source>
        <dbReference type="ARBA" id="ARBA00022676"/>
    </source>
</evidence>
<dbReference type="EC" id="2.4.1.-" evidence="5"/>
<protein>
    <recommendedName>
        <fullName evidence="5">Glycosyltransferase</fullName>
        <ecNumber evidence="5">2.4.1.-</ecNumber>
    </recommendedName>
</protein>
<dbReference type="Gene3D" id="3.40.50.2000">
    <property type="entry name" value="Glycogen Phosphorylase B"/>
    <property type="match status" value="2"/>
</dbReference>
<organism evidence="7 8">
    <name type="scientific">Punica granatum</name>
    <name type="common">Pomegranate</name>
    <dbReference type="NCBI Taxonomy" id="22663"/>
    <lineage>
        <taxon>Eukaryota</taxon>
        <taxon>Viridiplantae</taxon>
        <taxon>Streptophyta</taxon>
        <taxon>Embryophyta</taxon>
        <taxon>Tracheophyta</taxon>
        <taxon>Spermatophyta</taxon>
        <taxon>Magnoliopsida</taxon>
        <taxon>eudicotyledons</taxon>
        <taxon>Gunneridae</taxon>
        <taxon>Pentapetalae</taxon>
        <taxon>rosids</taxon>
        <taxon>malvids</taxon>
        <taxon>Myrtales</taxon>
        <taxon>Lythraceae</taxon>
        <taxon>Punica</taxon>
    </lineage>
</organism>
<reference evidence="7" key="1">
    <citation type="journal article" date="2020" name="Plant Biotechnol. J.">
        <title>The pomegranate (Punica granatum L.) draft genome dissects genetic divergence between soft- and hard-seeded cultivars.</title>
        <authorList>
            <person name="Luo X."/>
            <person name="Li H."/>
            <person name="Wu Z."/>
            <person name="Yao W."/>
            <person name="Zhao P."/>
            <person name="Cao D."/>
            <person name="Yu H."/>
            <person name="Li K."/>
            <person name="Poudel K."/>
            <person name="Zhao D."/>
            <person name="Zhang F."/>
            <person name="Xia X."/>
            <person name="Chen L."/>
            <person name="Wang Q."/>
            <person name="Jing D."/>
            <person name="Cao S."/>
        </authorList>
    </citation>
    <scope>NUCLEOTIDE SEQUENCE [LARGE SCALE GENOMIC DNA]</scope>
    <source>
        <strain evidence="7">cv. Tunisia</strain>
    </source>
</reference>
<feature type="domain" description="Glycosyltransferase N-terminal" evidence="6">
    <location>
        <begin position="9"/>
        <end position="134"/>
    </location>
</feature>
<dbReference type="InterPro" id="IPR058980">
    <property type="entry name" value="Glyco_transf_N"/>
</dbReference>
<evidence type="ECO:0000259" key="6">
    <source>
        <dbReference type="Pfam" id="PF26168"/>
    </source>
</evidence>
<dbReference type="FunFam" id="3.40.50.2000:FF:000060">
    <property type="entry name" value="Glycosyltransferase"/>
    <property type="match status" value="1"/>
</dbReference>
<evidence type="ECO:0000256" key="5">
    <source>
        <dbReference type="RuleBase" id="RU362057"/>
    </source>
</evidence>
<reference evidence="8" key="2">
    <citation type="submission" date="2025-08" db="UniProtKB">
        <authorList>
            <consortium name="RefSeq"/>
        </authorList>
    </citation>
    <scope>IDENTIFICATION</scope>
    <source>
        <tissue evidence="8">Leaf</tissue>
    </source>
</reference>
<dbReference type="AlphaFoldDB" id="A0A6P8CQR7"/>
<dbReference type="PANTHER" id="PTHR11926">
    <property type="entry name" value="GLUCOSYL/GLUCURONOSYL TRANSFERASES"/>
    <property type="match status" value="1"/>
</dbReference>
<dbReference type="GO" id="GO:0080044">
    <property type="term" value="F:quercetin 7-O-glucosyltransferase activity"/>
    <property type="evidence" value="ECO:0007669"/>
    <property type="project" value="TreeGrafter"/>
</dbReference>
<proteinExistence type="inferred from homology"/>
<evidence type="ECO:0000256" key="4">
    <source>
        <dbReference type="RuleBase" id="RU003718"/>
    </source>
</evidence>
<dbReference type="RefSeq" id="XP_031386055.1">
    <property type="nucleotide sequence ID" value="XM_031530195.1"/>
</dbReference>
<name>A0A6P8CQR7_PUNGR</name>
<evidence type="ECO:0000256" key="1">
    <source>
        <dbReference type="ARBA" id="ARBA00009995"/>
    </source>
</evidence>
<accession>A0A6P8CQR7</accession>